<name>A0A4U1B8E8_9GAMM</name>
<keyword evidence="11" id="KW-1185">Reference proteome</keyword>
<dbReference type="Gene3D" id="3.40.50.300">
    <property type="entry name" value="P-loop containing nucleotide triphosphate hydrolases"/>
    <property type="match status" value="1"/>
</dbReference>
<dbReference type="InterPro" id="IPR027417">
    <property type="entry name" value="P-loop_NTPase"/>
</dbReference>
<keyword evidence="4" id="KW-0547">Nucleotide-binding</keyword>
<dbReference type="EC" id="2.7.10.2" evidence="2"/>
<organism evidence="10 11">
    <name type="scientific">Thalassotalea mangrovi</name>
    <dbReference type="NCBI Taxonomy" id="2572245"/>
    <lineage>
        <taxon>Bacteria</taxon>
        <taxon>Pseudomonadati</taxon>
        <taxon>Pseudomonadota</taxon>
        <taxon>Gammaproteobacteria</taxon>
        <taxon>Alteromonadales</taxon>
        <taxon>Colwelliaceae</taxon>
        <taxon>Thalassotalea</taxon>
    </lineage>
</organism>
<dbReference type="InterPro" id="IPR005702">
    <property type="entry name" value="Wzc-like_C"/>
</dbReference>
<evidence type="ECO:0000256" key="7">
    <source>
        <dbReference type="ARBA" id="ARBA00023137"/>
    </source>
</evidence>
<evidence type="ECO:0000256" key="2">
    <source>
        <dbReference type="ARBA" id="ARBA00011903"/>
    </source>
</evidence>
<comment type="similarity">
    <text evidence="1">Belongs to the CpsD/CapB family.</text>
</comment>
<evidence type="ECO:0000259" key="9">
    <source>
        <dbReference type="Pfam" id="PF13614"/>
    </source>
</evidence>
<dbReference type="CDD" id="cd05387">
    <property type="entry name" value="BY-kinase"/>
    <property type="match status" value="1"/>
</dbReference>
<dbReference type="OrthoDB" id="9775724at2"/>
<keyword evidence="7" id="KW-0829">Tyrosine-protein kinase</keyword>
<dbReference type="EMBL" id="SWDB01000007">
    <property type="protein sequence ID" value="TKB46766.1"/>
    <property type="molecule type" value="Genomic_DNA"/>
</dbReference>
<gene>
    <name evidence="10" type="ORF">E8M12_03450</name>
</gene>
<evidence type="ECO:0000256" key="1">
    <source>
        <dbReference type="ARBA" id="ARBA00007316"/>
    </source>
</evidence>
<dbReference type="PANTHER" id="PTHR32309:SF13">
    <property type="entry name" value="FERRIC ENTEROBACTIN TRANSPORT PROTEIN FEPE"/>
    <property type="match status" value="1"/>
</dbReference>
<evidence type="ECO:0000313" key="11">
    <source>
        <dbReference type="Proteomes" id="UP000307999"/>
    </source>
</evidence>
<dbReference type="PANTHER" id="PTHR32309">
    <property type="entry name" value="TYROSINE-PROTEIN KINASE"/>
    <property type="match status" value="1"/>
</dbReference>
<evidence type="ECO:0000313" key="10">
    <source>
        <dbReference type="EMBL" id="TKB46766.1"/>
    </source>
</evidence>
<reference evidence="10 11" key="1">
    <citation type="submission" date="2019-04" db="EMBL/GenBank/DDBJ databases">
        <title>Thalassotalea guangxiensis sp. nov., isolated from sediment of the coastal wetland.</title>
        <authorList>
            <person name="Zheng S."/>
            <person name="Zhang D."/>
        </authorList>
    </citation>
    <scope>NUCLEOTIDE SEQUENCE [LARGE SCALE GENOMIC DNA]</scope>
    <source>
        <strain evidence="10 11">ZS-4</strain>
    </source>
</reference>
<dbReference type="Proteomes" id="UP000307999">
    <property type="component" value="Unassembled WGS sequence"/>
</dbReference>
<sequence length="261" mass="28752">MESITARRDDEDDSVLQLDLEMLENLGFLTSQDSSRNHGIQEEFREIKRNLLGNALTSKANNVKHPNLVMVSSALADEGKTFIAINLALSIAAEQDKTVLLVDADIYKPSVLRHCGIKPRKGLIEYLLGNVKQPGDIIYSTNVAKLKIMPTGTPHYLANELLASAKMTALVEELASRYPDRIVIFDCPPILGLTETAALSQLMGQAIIAVEENKTSIQKVNRACAMLNEDLAKGLVLNKALQSHKELYGNNSYGYDNKTIQ</sequence>
<evidence type="ECO:0000256" key="3">
    <source>
        <dbReference type="ARBA" id="ARBA00022679"/>
    </source>
</evidence>
<feature type="domain" description="AAA" evidence="9">
    <location>
        <begin position="79"/>
        <end position="225"/>
    </location>
</feature>
<dbReference type="Pfam" id="PF13614">
    <property type="entry name" value="AAA_31"/>
    <property type="match status" value="1"/>
</dbReference>
<proteinExistence type="inferred from homology"/>
<keyword evidence="3" id="KW-0808">Transferase</keyword>
<comment type="caution">
    <text evidence="10">The sequence shown here is derived from an EMBL/GenBank/DDBJ whole genome shotgun (WGS) entry which is preliminary data.</text>
</comment>
<keyword evidence="5" id="KW-0418">Kinase</keyword>
<dbReference type="AlphaFoldDB" id="A0A4U1B8E8"/>
<accession>A0A4U1B8E8</accession>
<dbReference type="NCBIfam" id="TIGR03018">
    <property type="entry name" value="pepcterm_TyrKin"/>
    <property type="match status" value="1"/>
</dbReference>
<dbReference type="GO" id="GO:0005886">
    <property type="term" value="C:plasma membrane"/>
    <property type="evidence" value="ECO:0007669"/>
    <property type="project" value="TreeGrafter"/>
</dbReference>
<protein>
    <recommendedName>
        <fullName evidence="2">non-specific protein-tyrosine kinase</fullName>
        <ecNumber evidence="2">2.7.10.2</ecNumber>
    </recommendedName>
</protein>
<evidence type="ECO:0000256" key="8">
    <source>
        <dbReference type="ARBA" id="ARBA00051245"/>
    </source>
</evidence>
<evidence type="ECO:0000256" key="6">
    <source>
        <dbReference type="ARBA" id="ARBA00022840"/>
    </source>
</evidence>
<evidence type="ECO:0000256" key="4">
    <source>
        <dbReference type="ARBA" id="ARBA00022741"/>
    </source>
</evidence>
<dbReference type="GO" id="GO:0004713">
    <property type="term" value="F:protein tyrosine kinase activity"/>
    <property type="evidence" value="ECO:0007669"/>
    <property type="project" value="TreeGrafter"/>
</dbReference>
<keyword evidence="6" id="KW-0067">ATP-binding</keyword>
<dbReference type="InterPro" id="IPR025669">
    <property type="entry name" value="AAA_dom"/>
</dbReference>
<dbReference type="SUPFAM" id="SSF52540">
    <property type="entry name" value="P-loop containing nucleoside triphosphate hydrolases"/>
    <property type="match status" value="1"/>
</dbReference>
<evidence type="ECO:0000256" key="5">
    <source>
        <dbReference type="ARBA" id="ARBA00022777"/>
    </source>
</evidence>
<comment type="catalytic activity">
    <reaction evidence="8">
        <text>L-tyrosyl-[protein] + ATP = O-phospho-L-tyrosyl-[protein] + ADP + H(+)</text>
        <dbReference type="Rhea" id="RHEA:10596"/>
        <dbReference type="Rhea" id="RHEA-COMP:10136"/>
        <dbReference type="Rhea" id="RHEA-COMP:20101"/>
        <dbReference type="ChEBI" id="CHEBI:15378"/>
        <dbReference type="ChEBI" id="CHEBI:30616"/>
        <dbReference type="ChEBI" id="CHEBI:46858"/>
        <dbReference type="ChEBI" id="CHEBI:61978"/>
        <dbReference type="ChEBI" id="CHEBI:456216"/>
        <dbReference type="EC" id="2.7.10.2"/>
    </reaction>
</comment>
<dbReference type="InterPro" id="IPR050445">
    <property type="entry name" value="Bact_polysacc_biosynth/exp"/>
</dbReference>